<keyword evidence="2" id="KW-1185">Reference proteome</keyword>
<organism evidence="1 2">
    <name type="scientific">Ilyodon furcidens</name>
    <name type="common">goldbreast splitfin</name>
    <dbReference type="NCBI Taxonomy" id="33524"/>
    <lineage>
        <taxon>Eukaryota</taxon>
        <taxon>Metazoa</taxon>
        <taxon>Chordata</taxon>
        <taxon>Craniata</taxon>
        <taxon>Vertebrata</taxon>
        <taxon>Euteleostomi</taxon>
        <taxon>Actinopterygii</taxon>
        <taxon>Neopterygii</taxon>
        <taxon>Teleostei</taxon>
        <taxon>Neoteleostei</taxon>
        <taxon>Acanthomorphata</taxon>
        <taxon>Ovalentaria</taxon>
        <taxon>Atherinomorphae</taxon>
        <taxon>Cyprinodontiformes</taxon>
        <taxon>Goodeidae</taxon>
        <taxon>Ilyodon</taxon>
    </lineage>
</organism>
<dbReference type="EMBL" id="JAHRIQ010016048">
    <property type="protein sequence ID" value="MEQ2226727.1"/>
    <property type="molecule type" value="Genomic_DNA"/>
</dbReference>
<evidence type="ECO:0000313" key="1">
    <source>
        <dbReference type="EMBL" id="MEQ2226727.1"/>
    </source>
</evidence>
<proteinExistence type="predicted"/>
<gene>
    <name evidence="1" type="ORF">ILYODFUR_030291</name>
</gene>
<feature type="non-terminal residue" evidence="1">
    <location>
        <position position="1"/>
    </location>
</feature>
<evidence type="ECO:0000313" key="2">
    <source>
        <dbReference type="Proteomes" id="UP001482620"/>
    </source>
</evidence>
<protein>
    <submittedName>
        <fullName evidence="1">Uncharacterized protein</fullName>
    </submittedName>
</protein>
<comment type="caution">
    <text evidence="1">The sequence shown here is derived from an EMBL/GenBank/DDBJ whole genome shotgun (WGS) entry which is preliminary data.</text>
</comment>
<accession>A0ABV0T1H8</accession>
<sequence>ILYTYFREISTTFSFCKPCVLPENTLNYLEMEKEQIEEKKQDELCKNDSWKIGDLVIGSGLKYPQPSTQTG</sequence>
<dbReference type="Proteomes" id="UP001482620">
    <property type="component" value="Unassembled WGS sequence"/>
</dbReference>
<name>A0ABV0T1H8_9TELE</name>
<reference evidence="1 2" key="1">
    <citation type="submission" date="2021-06" db="EMBL/GenBank/DDBJ databases">
        <authorList>
            <person name="Palmer J.M."/>
        </authorList>
    </citation>
    <scope>NUCLEOTIDE SEQUENCE [LARGE SCALE GENOMIC DNA]</scope>
    <source>
        <strain evidence="2">if_2019</strain>
        <tissue evidence="1">Muscle</tissue>
    </source>
</reference>